<dbReference type="Gene3D" id="3.90.10.10">
    <property type="entry name" value="Cytochrome C3"/>
    <property type="match status" value="1"/>
</dbReference>
<protein>
    <submittedName>
        <fullName evidence="1">Uncharacterized protein</fullName>
    </submittedName>
</protein>
<dbReference type="EMBL" id="PKUN01000003">
    <property type="protein sequence ID" value="PLX62803.1"/>
    <property type="molecule type" value="Genomic_DNA"/>
</dbReference>
<reference evidence="1 2" key="1">
    <citation type="submission" date="2017-11" db="EMBL/GenBank/DDBJ databases">
        <title>Genome-resolved metagenomics identifies genetic mobility, metabolic interactions, and unexpected diversity in perchlorate-reducing communities.</title>
        <authorList>
            <person name="Barnum T.P."/>
            <person name="Figueroa I.A."/>
            <person name="Carlstrom C.I."/>
            <person name="Lucas L.N."/>
            <person name="Engelbrektson A.L."/>
            <person name="Coates J.D."/>
        </authorList>
    </citation>
    <scope>NUCLEOTIDE SEQUENCE [LARGE SCALE GENOMIC DNA]</scope>
    <source>
        <strain evidence="1">BM301</strain>
    </source>
</reference>
<dbReference type="Proteomes" id="UP000235015">
    <property type="component" value="Unassembled WGS sequence"/>
</dbReference>
<gene>
    <name evidence="1" type="ORF">C0630_04315</name>
</gene>
<dbReference type="AlphaFoldDB" id="A0A2N6CZJ8"/>
<name>A0A2N6CZJ8_9GAMM</name>
<organism evidence="1 2">
    <name type="scientific">Sedimenticola selenatireducens</name>
    <dbReference type="NCBI Taxonomy" id="191960"/>
    <lineage>
        <taxon>Bacteria</taxon>
        <taxon>Pseudomonadati</taxon>
        <taxon>Pseudomonadota</taxon>
        <taxon>Gammaproteobacteria</taxon>
        <taxon>Chromatiales</taxon>
        <taxon>Sedimenticolaceae</taxon>
        <taxon>Sedimenticola</taxon>
    </lineage>
</organism>
<dbReference type="InterPro" id="IPR036280">
    <property type="entry name" value="Multihaem_cyt_sf"/>
</dbReference>
<accession>A0A2N6CZJ8</accession>
<evidence type="ECO:0000313" key="2">
    <source>
        <dbReference type="Proteomes" id="UP000235015"/>
    </source>
</evidence>
<sequence>MLTAVVRRPVTLPGIVGKQLSGFDLARVVVLFFFPLLACSETAYPPDESASCAACHPRQQAGFERSRMAVAARTETFLDEWRRKGEPKACLGCHSPSGSEGVICTDCHGANGHPYPALQLPEACARCHDAPGEITLQGFLDSPAARRGEDCLTCHLQGSGNSHDFRGPTRPGFLQGIATLRMAFRHDAEGGVALLQIRHRAGHALPGGTTGRAVWLLVEQRDAQERMLDSRRYRFGWLHSASAGWRQNTLPPGTGRVLEIPLHEAAGVIRAKLVYRFRAGELDEVDPDQVVLVELARFVPTRAERER</sequence>
<proteinExistence type="predicted"/>
<dbReference type="STRING" id="1111735.GCA_000428045_03979"/>
<evidence type="ECO:0000313" key="1">
    <source>
        <dbReference type="EMBL" id="PLX62803.1"/>
    </source>
</evidence>
<comment type="caution">
    <text evidence="1">The sequence shown here is derived from an EMBL/GenBank/DDBJ whole genome shotgun (WGS) entry which is preliminary data.</text>
</comment>
<dbReference type="SUPFAM" id="SSF48695">
    <property type="entry name" value="Multiheme cytochromes"/>
    <property type="match status" value="1"/>
</dbReference>